<proteinExistence type="inferred from homology"/>
<sequence>MNAELIQALPKVELHCHLDGSVSMATLKKLAIKDGYPLENLQKAQAPKKCANLQAYLDSFDAVLPLLQSEENLTLAAFDLIEQVAKENVRYIEIRFAPLLHTRAGLSLAQVMTAVLKGIRLAQEQYEVRANLLVCALRHHENERNLQMIQEIAALQQAQIVGFDYAGDERDALGHRKAVVQAAKAHQLQITLHAGECGCAHHVVEAVQLGATRIGHGVAIKDDLAAIELCKAKNVLLELCPTSNLQTNAIDCIEHYPFPYFLAQELKMAINTDNRTVSNTTLTKEYQLLVTHFQLTLAQMKRLNVDAINASFADEATKKAVKDLIEQAYH</sequence>
<comment type="cofactor">
    <cofactor evidence="1">
        <name>Zn(2+)</name>
        <dbReference type="ChEBI" id="CHEBI:29105"/>
    </cofactor>
</comment>
<evidence type="ECO:0000256" key="2">
    <source>
        <dbReference type="ARBA" id="ARBA00006676"/>
    </source>
</evidence>
<protein>
    <recommendedName>
        <fullName evidence="3">adenosine deaminase</fullName>
        <ecNumber evidence="3">3.5.4.4</ecNumber>
    </recommendedName>
</protein>
<keyword evidence="5" id="KW-0378">Hydrolase</keyword>
<keyword evidence="4" id="KW-0479">Metal-binding</keyword>
<comment type="similarity">
    <text evidence="2">Belongs to the metallo-dependent hydrolases superfamily. Adenosine and AMP deaminases family.</text>
</comment>
<evidence type="ECO:0000256" key="3">
    <source>
        <dbReference type="ARBA" id="ARBA00012784"/>
    </source>
</evidence>
<dbReference type="OrthoDB" id="9779574at2"/>
<evidence type="ECO:0000256" key="6">
    <source>
        <dbReference type="ARBA" id="ARBA00022833"/>
    </source>
</evidence>
<dbReference type="STRING" id="1121865.OMW_02172"/>
<evidence type="ECO:0000256" key="4">
    <source>
        <dbReference type="ARBA" id="ARBA00022723"/>
    </source>
</evidence>
<dbReference type="GO" id="GO:0004000">
    <property type="term" value="F:adenosine deaminase activity"/>
    <property type="evidence" value="ECO:0007669"/>
    <property type="project" value="TreeGrafter"/>
</dbReference>
<dbReference type="EMBL" id="ASWJ01000001">
    <property type="protein sequence ID" value="EOW87817.1"/>
    <property type="molecule type" value="Genomic_DNA"/>
</dbReference>
<dbReference type="GO" id="GO:0046103">
    <property type="term" value="P:inosine biosynthetic process"/>
    <property type="evidence" value="ECO:0007669"/>
    <property type="project" value="TreeGrafter"/>
</dbReference>
<evidence type="ECO:0000256" key="5">
    <source>
        <dbReference type="ARBA" id="ARBA00022801"/>
    </source>
</evidence>
<evidence type="ECO:0000313" key="9">
    <source>
        <dbReference type="Proteomes" id="UP000014113"/>
    </source>
</evidence>
<dbReference type="GO" id="GO:0043103">
    <property type="term" value="P:hypoxanthine salvage"/>
    <property type="evidence" value="ECO:0007669"/>
    <property type="project" value="TreeGrafter"/>
</dbReference>
<dbReference type="PANTHER" id="PTHR11409:SF43">
    <property type="entry name" value="ADENOSINE DEAMINASE"/>
    <property type="match status" value="1"/>
</dbReference>
<accession>S1NFL2</accession>
<dbReference type="GO" id="GO:0005829">
    <property type="term" value="C:cytosol"/>
    <property type="evidence" value="ECO:0007669"/>
    <property type="project" value="TreeGrafter"/>
</dbReference>
<evidence type="ECO:0000313" key="8">
    <source>
        <dbReference type="EMBL" id="EOW87817.1"/>
    </source>
</evidence>
<dbReference type="GO" id="GO:0006154">
    <property type="term" value="P:adenosine catabolic process"/>
    <property type="evidence" value="ECO:0007669"/>
    <property type="project" value="TreeGrafter"/>
</dbReference>
<dbReference type="Gene3D" id="3.20.20.140">
    <property type="entry name" value="Metal-dependent hydrolases"/>
    <property type="match status" value="1"/>
</dbReference>
<comment type="caution">
    <text evidence="8">The sequence shown here is derived from an EMBL/GenBank/DDBJ whole genome shotgun (WGS) entry which is preliminary data.</text>
</comment>
<dbReference type="AlphaFoldDB" id="S1NFL2"/>
<dbReference type="Pfam" id="PF00962">
    <property type="entry name" value="A_deaminase"/>
    <property type="match status" value="1"/>
</dbReference>
<dbReference type="SUPFAM" id="SSF51556">
    <property type="entry name" value="Metallo-dependent hydrolases"/>
    <property type="match status" value="1"/>
</dbReference>
<evidence type="ECO:0000256" key="1">
    <source>
        <dbReference type="ARBA" id="ARBA00001947"/>
    </source>
</evidence>
<dbReference type="GO" id="GO:0046872">
    <property type="term" value="F:metal ion binding"/>
    <property type="evidence" value="ECO:0007669"/>
    <property type="project" value="UniProtKB-KW"/>
</dbReference>
<dbReference type="InterPro" id="IPR001365">
    <property type="entry name" value="A_deaminase_dom"/>
</dbReference>
<feature type="domain" description="Adenosine deaminase" evidence="7">
    <location>
        <begin position="10"/>
        <end position="327"/>
    </location>
</feature>
<dbReference type="Proteomes" id="UP000014113">
    <property type="component" value="Unassembled WGS sequence"/>
</dbReference>
<reference evidence="8 9" key="1">
    <citation type="submission" date="2013-03" db="EMBL/GenBank/DDBJ databases">
        <title>The Genome Sequence of Enterococcus columbae ATCC_51263 (PacBio/Illumina hybrid assembly).</title>
        <authorList>
            <consortium name="The Broad Institute Genomics Platform"/>
            <consortium name="The Broad Institute Genome Sequencing Center for Infectious Disease"/>
            <person name="Earl A."/>
            <person name="Russ C."/>
            <person name="Gilmore M."/>
            <person name="Surin D."/>
            <person name="Walker B."/>
            <person name="Young S."/>
            <person name="Zeng Q."/>
            <person name="Gargeya S."/>
            <person name="Fitzgerald M."/>
            <person name="Haas B."/>
            <person name="Abouelleil A."/>
            <person name="Allen A.W."/>
            <person name="Alvarado L."/>
            <person name="Arachchi H.M."/>
            <person name="Berlin A.M."/>
            <person name="Chapman S.B."/>
            <person name="Gainer-Dewar J."/>
            <person name="Goldberg J."/>
            <person name="Griggs A."/>
            <person name="Gujja S."/>
            <person name="Hansen M."/>
            <person name="Howarth C."/>
            <person name="Imamovic A."/>
            <person name="Ireland A."/>
            <person name="Larimer J."/>
            <person name="McCowan C."/>
            <person name="Murphy C."/>
            <person name="Pearson M."/>
            <person name="Poon T.W."/>
            <person name="Priest M."/>
            <person name="Roberts A."/>
            <person name="Saif S."/>
            <person name="Shea T."/>
            <person name="Sisk P."/>
            <person name="Sykes S."/>
            <person name="Wortman J."/>
            <person name="Nusbaum C."/>
            <person name="Birren B."/>
        </authorList>
    </citation>
    <scope>NUCLEOTIDE SEQUENCE [LARGE SCALE GENOMIC DNA]</scope>
    <source>
        <strain evidence="8 9">ATCC 51263</strain>
    </source>
</reference>
<dbReference type="InterPro" id="IPR032466">
    <property type="entry name" value="Metal_Hydrolase"/>
</dbReference>
<dbReference type="InterPro" id="IPR006330">
    <property type="entry name" value="Ado/ade_deaminase"/>
</dbReference>
<dbReference type="PANTHER" id="PTHR11409">
    <property type="entry name" value="ADENOSINE DEAMINASE"/>
    <property type="match status" value="1"/>
</dbReference>
<dbReference type="eggNOG" id="COG1816">
    <property type="taxonomic scope" value="Bacteria"/>
</dbReference>
<organism evidence="8 9">
    <name type="scientific">Enterococcus columbae DSM 7374 = ATCC 51263</name>
    <dbReference type="NCBI Taxonomy" id="1121865"/>
    <lineage>
        <taxon>Bacteria</taxon>
        <taxon>Bacillati</taxon>
        <taxon>Bacillota</taxon>
        <taxon>Bacilli</taxon>
        <taxon>Lactobacillales</taxon>
        <taxon>Enterococcaceae</taxon>
        <taxon>Enterococcus</taxon>
    </lineage>
</organism>
<dbReference type="EC" id="3.5.4.4" evidence="3"/>
<dbReference type="PATRIC" id="fig|1121865.3.peg.2116"/>
<dbReference type="NCBIfam" id="TIGR01430">
    <property type="entry name" value="aden_deam"/>
    <property type="match status" value="1"/>
</dbReference>
<evidence type="ECO:0000259" key="7">
    <source>
        <dbReference type="Pfam" id="PF00962"/>
    </source>
</evidence>
<name>S1NFL2_9ENTE</name>
<dbReference type="RefSeq" id="WP_016184268.1">
    <property type="nucleotide sequence ID" value="NZ_JXKI01000019.1"/>
</dbReference>
<gene>
    <name evidence="8" type="ORF">I568_00103</name>
</gene>
<keyword evidence="9" id="KW-1185">Reference proteome</keyword>
<keyword evidence="6" id="KW-0862">Zinc</keyword>